<accession>A0A839JV63</accession>
<feature type="signal peptide" evidence="6">
    <location>
        <begin position="1"/>
        <end position="29"/>
    </location>
</feature>
<dbReference type="Pfam" id="PF00877">
    <property type="entry name" value="NLPC_P60"/>
    <property type="match status" value="1"/>
</dbReference>
<evidence type="ECO:0000313" key="10">
    <source>
        <dbReference type="Proteomes" id="UP000574276"/>
    </source>
</evidence>
<dbReference type="PROSITE" id="PS51935">
    <property type="entry name" value="NLPC_P60"/>
    <property type="match status" value="1"/>
</dbReference>
<dbReference type="Gene3D" id="3.90.1720.10">
    <property type="entry name" value="endopeptidase domain like (from Nostoc punctiforme)"/>
    <property type="match status" value="1"/>
</dbReference>
<dbReference type="SUPFAM" id="SSF54001">
    <property type="entry name" value="Cysteine proteinases"/>
    <property type="match status" value="1"/>
</dbReference>
<keyword evidence="10" id="KW-1185">Reference proteome</keyword>
<evidence type="ECO:0000256" key="5">
    <source>
        <dbReference type="SAM" id="MobiDB-lite"/>
    </source>
</evidence>
<dbReference type="InterPro" id="IPR000064">
    <property type="entry name" value="NLP_P60_dom"/>
</dbReference>
<dbReference type="InterPro" id="IPR051202">
    <property type="entry name" value="Peptidase_C40"/>
</dbReference>
<dbReference type="RefSeq" id="WP_228351339.1">
    <property type="nucleotide sequence ID" value="NZ_JACEGA010000001.1"/>
</dbReference>
<feature type="region of interest" description="Disordered" evidence="5">
    <location>
        <begin position="246"/>
        <end position="299"/>
    </location>
</feature>
<dbReference type="PANTHER" id="PTHR47053:SF1">
    <property type="entry name" value="MUREIN DD-ENDOPEPTIDASE MEPH-RELATED"/>
    <property type="match status" value="1"/>
</dbReference>
<keyword evidence="6" id="KW-0732">Signal</keyword>
<dbReference type="Pfam" id="PF08239">
    <property type="entry name" value="SH3_3"/>
    <property type="match status" value="2"/>
</dbReference>
<feature type="compositionally biased region" description="Low complexity" evidence="5">
    <location>
        <begin position="266"/>
        <end position="275"/>
    </location>
</feature>
<evidence type="ECO:0000256" key="2">
    <source>
        <dbReference type="ARBA" id="ARBA00022670"/>
    </source>
</evidence>
<dbReference type="InterPro" id="IPR003646">
    <property type="entry name" value="SH3-like_bac-type"/>
</dbReference>
<proteinExistence type="inferred from homology"/>
<evidence type="ECO:0000256" key="1">
    <source>
        <dbReference type="ARBA" id="ARBA00007074"/>
    </source>
</evidence>
<feature type="compositionally biased region" description="Basic and acidic residues" evidence="5">
    <location>
        <begin position="246"/>
        <end position="265"/>
    </location>
</feature>
<feature type="chain" id="PRO_5032874162" evidence="6">
    <location>
        <begin position="30"/>
        <end position="415"/>
    </location>
</feature>
<dbReference type="Gene3D" id="2.30.30.40">
    <property type="entry name" value="SH3 Domains"/>
    <property type="match status" value="2"/>
</dbReference>
<evidence type="ECO:0000259" key="7">
    <source>
        <dbReference type="PROSITE" id="PS51781"/>
    </source>
</evidence>
<feature type="domain" description="NlpC/P60" evidence="8">
    <location>
        <begin position="294"/>
        <end position="415"/>
    </location>
</feature>
<comment type="similarity">
    <text evidence="1">Belongs to the peptidase C40 family.</text>
</comment>
<evidence type="ECO:0000313" key="9">
    <source>
        <dbReference type="EMBL" id="MBB2181565.1"/>
    </source>
</evidence>
<dbReference type="PANTHER" id="PTHR47053">
    <property type="entry name" value="MUREIN DD-ENDOPEPTIDASE MEPH-RELATED"/>
    <property type="match status" value="1"/>
</dbReference>
<dbReference type="PROSITE" id="PS51781">
    <property type="entry name" value="SH3B"/>
    <property type="match status" value="1"/>
</dbReference>
<comment type="caution">
    <text evidence="9">The sequence shown here is derived from an EMBL/GenBank/DDBJ whole genome shotgun (WGS) entry which is preliminary data.</text>
</comment>
<gene>
    <name evidence="9" type="ORF">H0486_01475</name>
</gene>
<name>A0A839JV63_9FIRM</name>
<evidence type="ECO:0000256" key="3">
    <source>
        <dbReference type="ARBA" id="ARBA00022801"/>
    </source>
</evidence>
<protein>
    <submittedName>
        <fullName evidence="9">C40 family peptidase</fullName>
    </submittedName>
</protein>
<evidence type="ECO:0000256" key="4">
    <source>
        <dbReference type="ARBA" id="ARBA00022807"/>
    </source>
</evidence>
<dbReference type="InterPro" id="IPR038765">
    <property type="entry name" value="Papain-like_cys_pep_sf"/>
</dbReference>
<reference evidence="9 10" key="1">
    <citation type="submission" date="2020-07" db="EMBL/GenBank/DDBJ databases">
        <title>Characterization and genome sequencing of isolate MD1, a novel member within the family Lachnospiraceae.</title>
        <authorList>
            <person name="Rettenmaier R."/>
            <person name="Di Bello L."/>
            <person name="Zinser C."/>
            <person name="Scheitz K."/>
            <person name="Liebl W."/>
            <person name="Zverlov V."/>
        </authorList>
    </citation>
    <scope>NUCLEOTIDE SEQUENCE [LARGE SCALE GENOMIC DNA]</scope>
    <source>
        <strain evidence="9 10">MD1</strain>
    </source>
</reference>
<dbReference type="EMBL" id="JACEGA010000001">
    <property type="protein sequence ID" value="MBB2181565.1"/>
    <property type="molecule type" value="Genomic_DNA"/>
</dbReference>
<feature type="domain" description="SH3b" evidence="7">
    <location>
        <begin position="71"/>
        <end position="136"/>
    </location>
</feature>
<dbReference type="GO" id="GO:0006508">
    <property type="term" value="P:proteolysis"/>
    <property type="evidence" value="ECO:0007669"/>
    <property type="project" value="UniProtKB-KW"/>
</dbReference>
<sequence>MRQNKVMKAAVMIASATLFLSFQSTKAHAAETCFAEQGIAGFAVTLENTSADEIKDAYEACVNSFSVNSPYANLGVSIADNYVNVRSEPSTESEVVGKLYRGCAADILEYLEGDWVKIESGDVKGYIASNYLAIGKEAESMVEEYATKYITVATQTLNVREEQSTECSILTQIPEGQEYLVKKEYDEWVEILLGTDEETNEDFTGFVSKEFVQVDVEFKYAISIEEENRRIQEQLEAERAEAERKQKLAQEEAERKEAARRKEQQRQQQSSSNNNKKQEEKPSSSEHVPAPSGSGSGSEIASYAQKFVGNPYKWGGESLTRGADCSGFVQAVYADFGYSLPRTSRSQASSAGRKISVDELKPGDLIFYANSSGTVNHVAIYIGDGMIVHAANSRQGIIRSKYNYRNIHSCRTIVN</sequence>
<evidence type="ECO:0000259" key="8">
    <source>
        <dbReference type="PROSITE" id="PS51935"/>
    </source>
</evidence>
<dbReference type="GO" id="GO:0008234">
    <property type="term" value="F:cysteine-type peptidase activity"/>
    <property type="evidence" value="ECO:0007669"/>
    <property type="project" value="UniProtKB-KW"/>
</dbReference>
<keyword evidence="3" id="KW-0378">Hydrolase</keyword>
<dbReference type="SMART" id="SM00287">
    <property type="entry name" value="SH3b"/>
    <property type="match status" value="2"/>
</dbReference>
<keyword evidence="2" id="KW-0645">Protease</keyword>
<organism evidence="9 10">
    <name type="scientific">Variimorphobacter saccharofermentans</name>
    <dbReference type="NCBI Taxonomy" id="2755051"/>
    <lineage>
        <taxon>Bacteria</taxon>
        <taxon>Bacillati</taxon>
        <taxon>Bacillota</taxon>
        <taxon>Clostridia</taxon>
        <taxon>Lachnospirales</taxon>
        <taxon>Lachnospiraceae</taxon>
        <taxon>Variimorphobacter</taxon>
    </lineage>
</organism>
<dbReference type="AlphaFoldDB" id="A0A839JV63"/>
<evidence type="ECO:0000256" key="6">
    <source>
        <dbReference type="SAM" id="SignalP"/>
    </source>
</evidence>
<dbReference type="Proteomes" id="UP000574276">
    <property type="component" value="Unassembled WGS sequence"/>
</dbReference>
<keyword evidence="4" id="KW-0788">Thiol protease</keyword>